<feature type="compositionally biased region" description="Basic residues" evidence="1">
    <location>
        <begin position="7"/>
        <end position="30"/>
    </location>
</feature>
<gene>
    <name evidence="2" type="ORF">IPOD504_LOCUS12571</name>
</gene>
<dbReference type="Proteomes" id="UP000837857">
    <property type="component" value="Chromosome 3"/>
</dbReference>
<evidence type="ECO:0000313" key="3">
    <source>
        <dbReference type="Proteomes" id="UP000837857"/>
    </source>
</evidence>
<feature type="non-terminal residue" evidence="2">
    <location>
        <position position="1"/>
    </location>
</feature>
<proteinExistence type="predicted"/>
<evidence type="ECO:0000256" key="1">
    <source>
        <dbReference type="SAM" id="MobiDB-lite"/>
    </source>
</evidence>
<organism evidence="2 3">
    <name type="scientific">Iphiclides podalirius</name>
    <name type="common">scarce swallowtail</name>
    <dbReference type="NCBI Taxonomy" id="110791"/>
    <lineage>
        <taxon>Eukaryota</taxon>
        <taxon>Metazoa</taxon>
        <taxon>Ecdysozoa</taxon>
        <taxon>Arthropoda</taxon>
        <taxon>Hexapoda</taxon>
        <taxon>Insecta</taxon>
        <taxon>Pterygota</taxon>
        <taxon>Neoptera</taxon>
        <taxon>Endopterygota</taxon>
        <taxon>Lepidoptera</taxon>
        <taxon>Glossata</taxon>
        <taxon>Ditrysia</taxon>
        <taxon>Papilionoidea</taxon>
        <taxon>Papilionidae</taxon>
        <taxon>Papilioninae</taxon>
        <taxon>Iphiclides</taxon>
    </lineage>
</organism>
<feature type="region of interest" description="Disordered" evidence="1">
    <location>
        <begin position="1"/>
        <end position="38"/>
    </location>
</feature>
<name>A0ABN8IQM6_9NEOP</name>
<accession>A0ABN8IQM6</accession>
<keyword evidence="3" id="KW-1185">Reference proteome</keyword>
<evidence type="ECO:0000313" key="2">
    <source>
        <dbReference type="EMBL" id="CAH2063556.1"/>
    </source>
</evidence>
<protein>
    <submittedName>
        <fullName evidence="2">Uncharacterized protein</fullName>
    </submittedName>
</protein>
<sequence>MEERVPPRRNSRKSNARAPHAPRKRPRTAPRHAAPPTDALFIHRPTLPRAIVSNGEENAEPPSTRDAHVANTPGLVLANSSEVPLLVGDADAAMP</sequence>
<dbReference type="EMBL" id="OW152815">
    <property type="protein sequence ID" value="CAH2063556.1"/>
    <property type="molecule type" value="Genomic_DNA"/>
</dbReference>
<reference evidence="2" key="1">
    <citation type="submission" date="2022-03" db="EMBL/GenBank/DDBJ databases">
        <authorList>
            <person name="Martin H S."/>
        </authorList>
    </citation>
    <scope>NUCLEOTIDE SEQUENCE</scope>
</reference>